<organism evidence="1 2">
    <name type="scientific">Dentiscutata heterogama</name>
    <dbReference type="NCBI Taxonomy" id="1316150"/>
    <lineage>
        <taxon>Eukaryota</taxon>
        <taxon>Fungi</taxon>
        <taxon>Fungi incertae sedis</taxon>
        <taxon>Mucoromycota</taxon>
        <taxon>Glomeromycotina</taxon>
        <taxon>Glomeromycetes</taxon>
        <taxon>Diversisporales</taxon>
        <taxon>Gigasporaceae</taxon>
        <taxon>Dentiscutata</taxon>
    </lineage>
</organism>
<evidence type="ECO:0000313" key="1">
    <source>
        <dbReference type="EMBL" id="CAG8737397.1"/>
    </source>
</evidence>
<name>A0ACA9Q4L2_9GLOM</name>
<feature type="non-terminal residue" evidence="1">
    <location>
        <position position="1"/>
    </location>
</feature>
<sequence>LTKANPTKKELILENKLLNERVEQLEEEVETLKNPGTSPLRLILKYPVRHHLQAENPKVDKEQSNSQPPPRKKRKTMPFSQLLTNESSLQQLREAEEEAEKVANEKKHKKEIALEKRMAREAEKMQQQEARRQKKEDVERIRAEKQRTKKSKPT</sequence>
<proteinExistence type="predicted"/>
<accession>A0ACA9Q4L2</accession>
<dbReference type="Proteomes" id="UP000789702">
    <property type="component" value="Unassembled WGS sequence"/>
</dbReference>
<evidence type="ECO:0000313" key="2">
    <source>
        <dbReference type="Proteomes" id="UP000789702"/>
    </source>
</evidence>
<protein>
    <submittedName>
        <fullName evidence="1">6063_t:CDS:1</fullName>
    </submittedName>
</protein>
<dbReference type="EMBL" id="CAJVPU010039594">
    <property type="protein sequence ID" value="CAG8737397.1"/>
    <property type="molecule type" value="Genomic_DNA"/>
</dbReference>
<keyword evidence="2" id="KW-1185">Reference proteome</keyword>
<gene>
    <name evidence="1" type="ORF">DHETER_LOCUS13827</name>
</gene>
<comment type="caution">
    <text evidence="1">The sequence shown here is derived from an EMBL/GenBank/DDBJ whole genome shotgun (WGS) entry which is preliminary data.</text>
</comment>
<reference evidence="1" key="1">
    <citation type="submission" date="2021-06" db="EMBL/GenBank/DDBJ databases">
        <authorList>
            <person name="Kallberg Y."/>
            <person name="Tangrot J."/>
            <person name="Rosling A."/>
        </authorList>
    </citation>
    <scope>NUCLEOTIDE SEQUENCE</scope>
    <source>
        <strain evidence="1">IL203A</strain>
    </source>
</reference>